<gene>
    <name evidence="2" type="ORF">E0F76_09825</name>
</gene>
<keyword evidence="3" id="KW-1185">Reference proteome</keyword>
<dbReference type="InterPro" id="IPR025364">
    <property type="entry name" value="DUF4268"/>
</dbReference>
<dbReference type="Pfam" id="PF14088">
    <property type="entry name" value="DUF4268"/>
    <property type="match status" value="1"/>
</dbReference>
<organism evidence="2 3">
    <name type="scientific">Flavobacterium cellulosilyticum</name>
    <dbReference type="NCBI Taxonomy" id="2541731"/>
    <lineage>
        <taxon>Bacteria</taxon>
        <taxon>Pseudomonadati</taxon>
        <taxon>Bacteroidota</taxon>
        <taxon>Flavobacteriia</taxon>
        <taxon>Flavobacteriales</taxon>
        <taxon>Flavobacteriaceae</taxon>
        <taxon>Flavobacterium</taxon>
    </lineage>
</organism>
<dbReference type="OrthoDB" id="1467516at2"/>
<dbReference type="RefSeq" id="WP_132004939.1">
    <property type="nucleotide sequence ID" value="NZ_SMFK01000005.1"/>
</dbReference>
<evidence type="ECO:0000313" key="3">
    <source>
        <dbReference type="Proteomes" id="UP000295479"/>
    </source>
</evidence>
<feature type="domain" description="DUF4268" evidence="1">
    <location>
        <begin position="10"/>
        <end position="136"/>
    </location>
</feature>
<dbReference type="EMBL" id="SMFK01000005">
    <property type="protein sequence ID" value="TDD96933.1"/>
    <property type="molecule type" value="Genomic_DNA"/>
</dbReference>
<accession>A0A4R5CF68</accession>
<name>A0A4R5CF68_9FLAO</name>
<reference evidence="2 3" key="1">
    <citation type="submission" date="2019-03" db="EMBL/GenBank/DDBJ databases">
        <title>Flavobacterium AR-3-4 sp. nov. isolated from arctic soil.</title>
        <authorList>
            <person name="Chaudhary D.K."/>
        </authorList>
    </citation>
    <scope>NUCLEOTIDE SEQUENCE [LARGE SCALE GENOMIC DNA]</scope>
    <source>
        <strain evidence="2 3">AR-3-4</strain>
    </source>
</reference>
<protein>
    <submittedName>
        <fullName evidence="2">DUF4268 domain-containing protein</fullName>
    </submittedName>
</protein>
<comment type="caution">
    <text evidence="2">The sequence shown here is derived from an EMBL/GenBank/DDBJ whole genome shotgun (WGS) entry which is preliminary data.</text>
</comment>
<dbReference type="AlphaFoldDB" id="A0A4R5CF68"/>
<dbReference type="Proteomes" id="UP000295479">
    <property type="component" value="Unassembled WGS sequence"/>
</dbReference>
<evidence type="ECO:0000313" key="2">
    <source>
        <dbReference type="EMBL" id="TDD96933.1"/>
    </source>
</evidence>
<proteinExistence type="predicted"/>
<sequence length="147" mass="18098">MYSKEEAQKLKREFWVSFADKYPRKWVLYDTKIKDFSFKFFVDNKKAQVIIDIEHRNDEKRIVYFEKLESLKSVLEEDFIKDLVFEKNHTLESGKNISRVWVEKLNVSVSNRKYWDEIFDFYNEKMHAVEMFYLEYGDYIRDLDLNT</sequence>
<evidence type="ECO:0000259" key="1">
    <source>
        <dbReference type="Pfam" id="PF14088"/>
    </source>
</evidence>